<dbReference type="Proteomes" id="UP000298631">
    <property type="component" value="Plasmid unnamed1"/>
</dbReference>
<protein>
    <submittedName>
        <fullName evidence="3">Peptidoglycan-binding protein</fullName>
    </submittedName>
</protein>
<proteinExistence type="predicted"/>
<dbReference type="InterPro" id="IPR036366">
    <property type="entry name" value="PGBDSf"/>
</dbReference>
<keyword evidence="3" id="KW-0614">Plasmid</keyword>
<dbReference type="Pfam" id="PF13365">
    <property type="entry name" value="Trypsin_2"/>
    <property type="match status" value="1"/>
</dbReference>
<dbReference type="EMBL" id="CP039965">
    <property type="protein sequence ID" value="QCO57088.1"/>
    <property type="molecule type" value="Genomic_DNA"/>
</dbReference>
<evidence type="ECO:0000313" key="4">
    <source>
        <dbReference type="Proteomes" id="UP000298631"/>
    </source>
</evidence>
<dbReference type="Gene3D" id="1.10.101.10">
    <property type="entry name" value="PGBD-like superfamily/PGBD"/>
    <property type="match status" value="1"/>
</dbReference>
<name>A0A4P8EJD7_9RHOB</name>
<dbReference type="InterPro" id="IPR002477">
    <property type="entry name" value="Peptidoglycan-bd-like"/>
</dbReference>
<dbReference type="RefSeq" id="WP_137194894.1">
    <property type="nucleotide sequence ID" value="NZ_CP039965.1"/>
</dbReference>
<evidence type="ECO:0000259" key="2">
    <source>
        <dbReference type="Pfam" id="PF01471"/>
    </source>
</evidence>
<accession>A0A4P8EJD7</accession>
<feature type="domain" description="Peptidoglycan binding-like" evidence="2">
    <location>
        <begin position="157"/>
        <end position="210"/>
    </location>
</feature>
<dbReference type="SUPFAM" id="SSF50494">
    <property type="entry name" value="Trypsin-like serine proteases"/>
    <property type="match status" value="1"/>
</dbReference>
<dbReference type="AlphaFoldDB" id="A0A4P8EJD7"/>
<dbReference type="InterPro" id="IPR009003">
    <property type="entry name" value="Peptidase_S1_PA"/>
</dbReference>
<keyword evidence="1" id="KW-0732">Signal</keyword>
<keyword evidence="4" id="KW-1185">Reference proteome</keyword>
<dbReference type="Gene3D" id="2.40.10.120">
    <property type="match status" value="1"/>
</dbReference>
<evidence type="ECO:0000313" key="3">
    <source>
        <dbReference type="EMBL" id="QCO57088.1"/>
    </source>
</evidence>
<gene>
    <name evidence="3" type="ORF">EOK75_15010</name>
</gene>
<feature type="signal peptide" evidence="1">
    <location>
        <begin position="1"/>
        <end position="22"/>
    </location>
</feature>
<dbReference type="Pfam" id="PF01471">
    <property type="entry name" value="PG_binding_1"/>
    <property type="match status" value="1"/>
</dbReference>
<evidence type="ECO:0000256" key="1">
    <source>
        <dbReference type="SAM" id="SignalP"/>
    </source>
</evidence>
<dbReference type="SUPFAM" id="SSF47090">
    <property type="entry name" value="PGBD-like"/>
    <property type="match status" value="1"/>
</dbReference>
<geneLocation type="plasmid" evidence="3 4">
    <name>unnamed1</name>
</geneLocation>
<dbReference type="InterPro" id="IPR036365">
    <property type="entry name" value="PGBD-like_sf"/>
</dbReference>
<reference evidence="3 4" key="1">
    <citation type="submission" date="2019-05" db="EMBL/GenBank/DDBJ databases">
        <title>Pseudorhodobacter turbinis sp. nov., isolated from the gut of the Korean turban shell.</title>
        <authorList>
            <person name="Jeong Y.-S."/>
            <person name="Kang W.-R."/>
            <person name="Bae J.-W."/>
        </authorList>
    </citation>
    <scope>NUCLEOTIDE SEQUENCE [LARGE SCALE GENOMIC DNA]</scope>
    <source>
        <strain evidence="3 4">S12M18</strain>
        <plasmid evidence="3 4">unnamed1</plasmid>
    </source>
</reference>
<sequence length="582" mass="62026">MPKYLSLFTLLFWSLFASLASAQDRAWVQIEARPTLAQAEERARAYAGAFSDVAGFRMASGWYAIALGPYDPDTALSRLAQLRRDNLIPADSFVANGEQYRGGFWPLGQDPMSAPLNGAALPPPVVTAPLATAPQPFVEPVETLQQARRSEQALSPEARRDLQSALKWFGFYEASIDGAFGRGTRASMAAWQAANGHEPTGVMTTKQRAQIITERDLVVAELGLQTITEEEAGIEISLPIALVEFDHYEPPFVHFAEKDGSGVRVVLISEPGDGAALRGLYDILQTLEVVPQNGARSLNDRGFTIDGRDGTIASRSVVQLSGGLIKGYMLIWKPEAEDKARNALKAMDASFKTIGGRALDPGLVSLDDAQRRNLLAGMEVRRPKISRSGFFVSATGDVITTTETLQSCARITLDRNIEATITAQDDSSGLAVLTPVKPLAPRFIAEFADSPRIGTEVALAGYSYEDALPAPTLTFGALEDTKGLAGEAGIARLSLSSLPGDAGGPVMNGKGAVLGMLIPATATDGRVLPGEVSFVADVTSIKAILNRAGVAPVQQATRAAPLPPSDLTERAMSMTVLVSCWE</sequence>
<dbReference type="OrthoDB" id="6810892at2"/>
<dbReference type="KEGG" id="pseb:EOK75_15010"/>
<organism evidence="3 4">
    <name type="scientific">Pseudorhodobacter turbinis</name>
    <dbReference type="NCBI Taxonomy" id="2500533"/>
    <lineage>
        <taxon>Bacteria</taxon>
        <taxon>Pseudomonadati</taxon>
        <taxon>Pseudomonadota</taxon>
        <taxon>Alphaproteobacteria</taxon>
        <taxon>Rhodobacterales</taxon>
        <taxon>Paracoccaceae</taxon>
        <taxon>Pseudorhodobacter</taxon>
    </lineage>
</organism>
<feature type="chain" id="PRO_5020768407" evidence="1">
    <location>
        <begin position="23"/>
        <end position="582"/>
    </location>
</feature>